<evidence type="ECO:0000313" key="3">
    <source>
        <dbReference type="Proteomes" id="UP000240912"/>
    </source>
</evidence>
<gene>
    <name evidence="2" type="ORF">C7T94_11685</name>
</gene>
<dbReference type="Pfam" id="PF13692">
    <property type="entry name" value="Glyco_trans_1_4"/>
    <property type="match status" value="1"/>
</dbReference>
<dbReference type="PANTHER" id="PTHR12526">
    <property type="entry name" value="GLYCOSYLTRANSFERASE"/>
    <property type="match status" value="1"/>
</dbReference>
<dbReference type="Gene3D" id="3.40.50.2000">
    <property type="entry name" value="Glycogen Phosphorylase B"/>
    <property type="match status" value="2"/>
</dbReference>
<dbReference type="SUPFAM" id="SSF53756">
    <property type="entry name" value="UDP-Glycosyltransferase/glycogen phosphorylase"/>
    <property type="match status" value="1"/>
</dbReference>
<dbReference type="Proteomes" id="UP000240912">
    <property type="component" value="Unassembled WGS sequence"/>
</dbReference>
<dbReference type="GO" id="GO:0016757">
    <property type="term" value="F:glycosyltransferase activity"/>
    <property type="evidence" value="ECO:0007669"/>
    <property type="project" value="TreeGrafter"/>
</dbReference>
<feature type="domain" description="Glycosyltransferase subfamily 4-like N-terminal" evidence="1">
    <location>
        <begin position="47"/>
        <end position="141"/>
    </location>
</feature>
<evidence type="ECO:0000313" key="2">
    <source>
        <dbReference type="EMBL" id="PST83247.1"/>
    </source>
</evidence>
<name>A0A2T3HLC4_9SPHI</name>
<dbReference type="RefSeq" id="WP_107215507.1">
    <property type="nucleotide sequence ID" value="NZ_KZ686269.1"/>
</dbReference>
<dbReference type="EMBL" id="PYLS01000005">
    <property type="protein sequence ID" value="PST83247.1"/>
    <property type="molecule type" value="Genomic_DNA"/>
</dbReference>
<protein>
    <submittedName>
        <fullName evidence="2">Glycosyltransferase family 1 protein</fullName>
    </submittedName>
</protein>
<reference evidence="2 3" key="1">
    <citation type="submission" date="2018-03" db="EMBL/GenBank/DDBJ databases">
        <authorList>
            <person name="Keele B.F."/>
        </authorList>
    </citation>
    <scope>NUCLEOTIDE SEQUENCE [LARGE SCALE GENOMIC DNA]</scope>
    <source>
        <strain evidence="2 3">YL28-9</strain>
    </source>
</reference>
<sequence>MTKKILIACDSPRSLLDFRGKLIEQMVLQNEVSVFTPPIEQESIRTKLAVLGVTVYENHLRPSSVSLVQDLRYMAELYRLLRKLKPEVFFPYTFKPVIYGTIVARLCGIRRITPMLTGLGNTFLRRKRGPTLVQRITRALLSISLSPARHVHLILQNPDDYGTLRRSGVLKRGANAHVVNGSGVDLEQFTYSKPPVNPPSFLMVSRLINAKGVREFYEAAKLTRLSHPEATFTIIGAFEDNIDSISAELYEQIAGGNAVQYHGLVSDVRPFIEAASVVVLPSYYGEGVPRSLLEAMAMGRAIITCDSVGCRETINPDPGSRNGLLVQARNAKDLADKMHHYVVCPEDIVDSGRNGRAFVCQKFDVLAVNADMLRIMGIPASVVPVT</sequence>
<evidence type="ECO:0000259" key="1">
    <source>
        <dbReference type="Pfam" id="PF13477"/>
    </source>
</evidence>
<keyword evidence="2" id="KW-0808">Transferase</keyword>
<proteinExistence type="predicted"/>
<dbReference type="CDD" id="cd03808">
    <property type="entry name" value="GT4_CapM-like"/>
    <property type="match status" value="1"/>
</dbReference>
<dbReference type="AlphaFoldDB" id="A0A2T3HLC4"/>
<comment type="caution">
    <text evidence="2">The sequence shown here is derived from an EMBL/GenBank/DDBJ whole genome shotgun (WGS) entry which is preliminary data.</text>
</comment>
<organism evidence="2 3">
    <name type="scientific">Pedobacter yulinensis</name>
    <dbReference type="NCBI Taxonomy" id="2126353"/>
    <lineage>
        <taxon>Bacteria</taxon>
        <taxon>Pseudomonadati</taxon>
        <taxon>Bacteroidota</taxon>
        <taxon>Sphingobacteriia</taxon>
        <taxon>Sphingobacteriales</taxon>
        <taxon>Sphingobacteriaceae</taxon>
        <taxon>Pedobacter</taxon>
    </lineage>
</organism>
<dbReference type="InterPro" id="IPR028098">
    <property type="entry name" value="Glyco_trans_4-like_N"/>
</dbReference>
<dbReference type="PANTHER" id="PTHR12526:SF638">
    <property type="entry name" value="SPORE COAT PROTEIN SA"/>
    <property type="match status" value="1"/>
</dbReference>
<dbReference type="OrthoDB" id="9790710at2"/>
<dbReference type="Pfam" id="PF13477">
    <property type="entry name" value="Glyco_trans_4_2"/>
    <property type="match status" value="1"/>
</dbReference>
<accession>A0A2T3HLC4</accession>
<keyword evidence="3" id="KW-1185">Reference proteome</keyword>